<organism evidence="1 2">
    <name type="scientific">Arctium lappa</name>
    <name type="common">Greater burdock</name>
    <name type="synonym">Lappa major</name>
    <dbReference type="NCBI Taxonomy" id="4217"/>
    <lineage>
        <taxon>Eukaryota</taxon>
        <taxon>Viridiplantae</taxon>
        <taxon>Streptophyta</taxon>
        <taxon>Embryophyta</taxon>
        <taxon>Tracheophyta</taxon>
        <taxon>Spermatophyta</taxon>
        <taxon>Magnoliopsida</taxon>
        <taxon>eudicotyledons</taxon>
        <taxon>Gunneridae</taxon>
        <taxon>Pentapetalae</taxon>
        <taxon>asterids</taxon>
        <taxon>campanulids</taxon>
        <taxon>Asterales</taxon>
        <taxon>Asteraceae</taxon>
        <taxon>Carduoideae</taxon>
        <taxon>Cardueae</taxon>
        <taxon>Arctiinae</taxon>
        <taxon>Arctium</taxon>
    </lineage>
</organism>
<protein>
    <submittedName>
        <fullName evidence="1">Uncharacterized protein</fullName>
    </submittedName>
</protein>
<sequence length="85" mass="9440">MITSEDRNQRFNNPHRLCSAVFSALPKKETISLSLSLSLYTVLISRFIYSSSSTHISGNGSPAILSYFLPFFGKSLKGLNFSECD</sequence>
<dbReference type="EMBL" id="CM042058">
    <property type="protein sequence ID" value="KAI3684692.1"/>
    <property type="molecule type" value="Genomic_DNA"/>
</dbReference>
<reference evidence="1 2" key="2">
    <citation type="journal article" date="2022" name="Mol. Ecol. Resour.">
        <title>The genomes of chicory, endive, great burdock and yacon provide insights into Asteraceae paleo-polyploidization history and plant inulin production.</title>
        <authorList>
            <person name="Fan W."/>
            <person name="Wang S."/>
            <person name="Wang H."/>
            <person name="Wang A."/>
            <person name="Jiang F."/>
            <person name="Liu H."/>
            <person name="Zhao H."/>
            <person name="Xu D."/>
            <person name="Zhang Y."/>
        </authorList>
    </citation>
    <scope>NUCLEOTIDE SEQUENCE [LARGE SCALE GENOMIC DNA]</scope>
    <source>
        <strain evidence="2">cv. Niubang</strain>
    </source>
</reference>
<evidence type="ECO:0000313" key="1">
    <source>
        <dbReference type="EMBL" id="KAI3684692.1"/>
    </source>
</evidence>
<evidence type="ECO:0000313" key="2">
    <source>
        <dbReference type="Proteomes" id="UP001055879"/>
    </source>
</evidence>
<accession>A0ACB8YGR2</accession>
<gene>
    <name evidence="1" type="ORF">L6452_33917</name>
</gene>
<reference evidence="2" key="1">
    <citation type="journal article" date="2022" name="Mol. Ecol. Resour.">
        <title>The genomes of chicory, endive, great burdock and yacon provide insights into Asteraceae palaeo-polyploidization history and plant inulin production.</title>
        <authorList>
            <person name="Fan W."/>
            <person name="Wang S."/>
            <person name="Wang H."/>
            <person name="Wang A."/>
            <person name="Jiang F."/>
            <person name="Liu H."/>
            <person name="Zhao H."/>
            <person name="Xu D."/>
            <person name="Zhang Y."/>
        </authorList>
    </citation>
    <scope>NUCLEOTIDE SEQUENCE [LARGE SCALE GENOMIC DNA]</scope>
    <source>
        <strain evidence="2">cv. Niubang</strain>
    </source>
</reference>
<comment type="caution">
    <text evidence="1">The sequence shown here is derived from an EMBL/GenBank/DDBJ whole genome shotgun (WGS) entry which is preliminary data.</text>
</comment>
<dbReference type="Proteomes" id="UP001055879">
    <property type="component" value="Linkage Group LG12"/>
</dbReference>
<keyword evidence="2" id="KW-1185">Reference proteome</keyword>
<name>A0ACB8YGR2_ARCLA</name>
<proteinExistence type="predicted"/>